<dbReference type="Pfam" id="PF25583">
    <property type="entry name" value="WCX"/>
    <property type="match status" value="1"/>
</dbReference>
<dbReference type="Proteomes" id="UP000064967">
    <property type="component" value="Chromosome"/>
</dbReference>
<dbReference type="KEGG" id="llu:AKJ09_01109"/>
<feature type="region of interest" description="Disordered" evidence="1">
    <location>
        <begin position="1"/>
        <end position="39"/>
    </location>
</feature>
<evidence type="ECO:0000256" key="1">
    <source>
        <dbReference type="SAM" id="MobiDB-lite"/>
    </source>
</evidence>
<evidence type="ECO:0000313" key="4">
    <source>
        <dbReference type="Proteomes" id="UP000064967"/>
    </source>
</evidence>
<sequence length="384" mass="42797">MTTNFPTQIPAPRTSTTDLLPAPRTAKTKTKTPRVGRPQGRFTQHRRIDKLRELLEAAPRGLTLEELSVTLRMTQRSVRRYLRELDGVTELESISIAPGGAHLWRIKPSERGRAVPLRRSQAFAILAMRRGLEVLKGSALFDEVDLALNAIEQVAKTPFRASGKAEISGERGLESRFFWLPPVSRSYAARGEDLDELFRAVADLRVIRFRPRTRAGEPRADRIVFHPYALVVQKGSIVALGAKSAGRTGVPAKTRTDEEVDVVSFETMTEIRASETEHFELPAGFDVADYVHGEFGIGTRASKARVIIEFDARVADEIRAKKLHRDQKLATSPDGRVRVSLPLVNVDAILGWTLAFGDAARVVEPPEIVSRIAGILERARNRYR</sequence>
<evidence type="ECO:0000313" key="3">
    <source>
        <dbReference type="EMBL" id="AKU94445.1"/>
    </source>
</evidence>
<dbReference type="RefSeq" id="WP_146646040.1">
    <property type="nucleotide sequence ID" value="NZ_CP012333.1"/>
</dbReference>
<accession>A0A0K1PLP3</accession>
<reference evidence="3 4" key="1">
    <citation type="submission" date="2015-08" db="EMBL/GenBank/DDBJ databases">
        <authorList>
            <person name="Babu N.S."/>
            <person name="Beckwith C.J."/>
            <person name="Beseler K.G."/>
            <person name="Brison A."/>
            <person name="Carone J.V."/>
            <person name="Caskin T.P."/>
            <person name="Diamond M."/>
            <person name="Durham M.E."/>
            <person name="Foxe J.M."/>
            <person name="Go M."/>
            <person name="Henderson B.A."/>
            <person name="Jones I.B."/>
            <person name="McGettigan J.A."/>
            <person name="Micheletti S.J."/>
            <person name="Nasrallah M.E."/>
            <person name="Ortiz D."/>
            <person name="Piller C.R."/>
            <person name="Privatt S.R."/>
            <person name="Schneider S.L."/>
            <person name="Sharp S."/>
            <person name="Smith T.C."/>
            <person name="Stanton J.D."/>
            <person name="Ullery H.E."/>
            <person name="Wilson R.J."/>
            <person name="Serrano M.G."/>
            <person name="Buck G."/>
            <person name="Lee V."/>
            <person name="Wang Y."/>
            <person name="Carvalho R."/>
            <person name="Voegtly L."/>
            <person name="Shi R."/>
            <person name="Duckworth R."/>
            <person name="Johnson A."/>
            <person name="Loviza R."/>
            <person name="Walstead R."/>
            <person name="Shah Z."/>
            <person name="Kiflezghi M."/>
            <person name="Wade K."/>
            <person name="Ball S.L."/>
            <person name="Bradley K.W."/>
            <person name="Asai D.J."/>
            <person name="Bowman C.A."/>
            <person name="Russell D.A."/>
            <person name="Pope W.H."/>
            <person name="Jacobs-Sera D."/>
            <person name="Hendrix R.W."/>
            <person name="Hatfull G.F."/>
        </authorList>
    </citation>
    <scope>NUCLEOTIDE SEQUENCE [LARGE SCALE GENOMIC DNA]</scope>
    <source>
        <strain evidence="3 4">DSM 27648</strain>
    </source>
</reference>
<evidence type="ECO:0000259" key="2">
    <source>
        <dbReference type="Pfam" id="PF25583"/>
    </source>
</evidence>
<protein>
    <submittedName>
        <fullName evidence="3">Transcriptional regulator, putative</fullName>
    </submittedName>
</protein>
<dbReference type="EMBL" id="CP012333">
    <property type="protein sequence ID" value="AKU94445.1"/>
    <property type="molecule type" value="Genomic_DNA"/>
</dbReference>
<feature type="domain" description="WCX" evidence="2">
    <location>
        <begin position="305"/>
        <end position="379"/>
    </location>
</feature>
<dbReference type="InterPro" id="IPR051534">
    <property type="entry name" value="CBASS_pafABC_assoc_protein"/>
</dbReference>
<name>A0A0K1PLP3_9BACT</name>
<dbReference type="OrthoDB" id="9787242at2"/>
<proteinExistence type="predicted"/>
<feature type="compositionally biased region" description="Polar residues" evidence="1">
    <location>
        <begin position="1"/>
        <end position="18"/>
    </location>
</feature>
<gene>
    <name evidence="3" type="ORF">AKJ09_01109</name>
</gene>
<organism evidence="3 4">
    <name type="scientific">Labilithrix luteola</name>
    <dbReference type="NCBI Taxonomy" id="1391654"/>
    <lineage>
        <taxon>Bacteria</taxon>
        <taxon>Pseudomonadati</taxon>
        <taxon>Myxococcota</taxon>
        <taxon>Polyangia</taxon>
        <taxon>Polyangiales</taxon>
        <taxon>Labilitrichaceae</taxon>
        <taxon>Labilithrix</taxon>
    </lineage>
</organism>
<dbReference type="PANTHER" id="PTHR34580">
    <property type="match status" value="1"/>
</dbReference>
<dbReference type="STRING" id="1391654.AKJ09_01109"/>
<dbReference type="PANTHER" id="PTHR34580:SF1">
    <property type="entry name" value="PROTEIN PAFC"/>
    <property type="match status" value="1"/>
</dbReference>
<keyword evidence="4" id="KW-1185">Reference proteome</keyword>
<dbReference type="InterPro" id="IPR057727">
    <property type="entry name" value="WCX_dom"/>
</dbReference>
<dbReference type="AlphaFoldDB" id="A0A0K1PLP3"/>